<keyword evidence="2" id="KW-1185">Reference proteome</keyword>
<dbReference type="Proteomes" id="UP000535020">
    <property type="component" value="Unassembled WGS sequence"/>
</dbReference>
<comment type="caution">
    <text evidence="1">The sequence shown here is derived from an EMBL/GenBank/DDBJ whole genome shotgun (WGS) entry which is preliminary data.</text>
</comment>
<evidence type="ECO:0000313" key="1">
    <source>
        <dbReference type="EMBL" id="NYA69446.1"/>
    </source>
</evidence>
<protein>
    <recommendedName>
        <fullName evidence="3">Cytochrome c</fullName>
    </recommendedName>
</protein>
<dbReference type="EMBL" id="JACBJI010000001">
    <property type="protein sequence ID" value="NYA69446.1"/>
    <property type="molecule type" value="Genomic_DNA"/>
</dbReference>
<proteinExistence type="predicted"/>
<dbReference type="AlphaFoldDB" id="A0A7Y8XYT4"/>
<evidence type="ECO:0008006" key="3">
    <source>
        <dbReference type="Google" id="ProtNLM"/>
    </source>
</evidence>
<accession>A0A7Y8XYT4</accession>
<dbReference type="PROSITE" id="PS51257">
    <property type="entry name" value="PROKAR_LIPOPROTEIN"/>
    <property type="match status" value="1"/>
</dbReference>
<evidence type="ECO:0000313" key="2">
    <source>
        <dbReference type="Proteomes" id="UP000535020"/>
    </source>
</evidence>
<name>A0A7Y8XYT4_9FLAO</name>
<reference evidence="1 2" key="1">
    <citation type="submission" date="2020-07" db="EMBL/GenBank/DDBJ databases">
        <authorList>
            <person name="Sun Q."/>
        </authorList>
    </citation>
    <scope>NUCLEOTIDE SEQUENCE [LARGE SCALE GENOMIC DNA]</scope>
    <source>
        <strain evidence="1 2">MAH-1</strain>
    </source>
</reference>
<sequence>MRYLIATFACALLVSCGSKESSDNQSAVDSVAVAKDSASGKKFEMYEMSEMAMLMEQMYVDNNRLKERIKNGDTIGAFPNHFMKIHSAVMTDPKENDDFFKEKAAAFIKAQELIYKDPKNAQKHFNDGVDACVQCHEVKCAGPITRIKKLYIK</sequence>
<gene>
    <name evidence="1" type="ORF">HZF10_00825</name>
</gene>
<organism evidence="1 2">
    <name type="scientific">Flavobacterium agri</name>
    <dbReference type="NCBI Taxonomy" id="2743471"/>
    <lineage>
        <taxon>Bacteria</taxon>
        <taxon>Pseudomonadati</taxon>
        <taxon>Bacteroidota</taxon>
        <taxon>Flavobacteriia</taxon>
        <taxon>Flavobacteriales</taxon>
        <taxon>Flavobacteriaceae</taxon>
        <taxon>Flavobacterium</taxon>
    </lineage>
</organism>